<reference evidence="4" key="1">
    <citation type="submission" date="2017-02" db="EMBL/GenBank/DDBJ databases">
        <authorList>
            <person name="Varghese N."/>
            <person name="Submissions S."/>
        </authorList>
    </citation>
    <scope>NUCLEOTIDE SEQUENCE [LARGE SCALE GENOMIC DNA]</scope>
    <source>
        <strain evidence="4">DSM 24091</strain>
    </source>
</reference>
<dbReference type="OrthoDB" id="5379939at2"/>
<dbReference type="InterPro" id="IPR005151">
    <property type="entry name" value="Tail-specific_protease"/>
</dbReference>
<dbReference type="Pfam" id="PF03572">
    <property type="entry name" value="Peptidase_S41"/>
    <property type="match status" value="1"/>
</dbReference>
<keyword evidence="4" id="KW-1185">Reference proteome</keyword>
<dbReference type="GO" id="GO:0006508">
    <property type="term" value="P:proteolysis"/>
    <property type="evidence" value="ECO:0007669"/>
    <property type="project" value="UniProtKB-KW"/>
</dbReference>
<dbReference type="AlphaFoldDB" id="A0A1T5DYG4"/>
<evidence type="ECO:0000313" key="4">
    <source>
        <dbReference type="Proteomes" id="UP000190150"/>
    </source>
</evidence>
<dbReference type="GO" id="GO:0008236">
    <property type="term" value="F:serine-type peptidase activity"/>
    <property type="evidence" value="ECO:0007669"/>
    <property type="project" value="InterPro"/>
</dbReference>
<dbReference type="InterPro" id="IPR029045">
    <property type="entry name" value="ClpP/crotonase-like_dom_sf"/>
</dbReference>
<feature type="chain" id="PRO_5012662349" evidence="1">
    <location>
        <begin position="27"/>
        <end position="730"/>
    </location>
</feature>
<dbReference type="STRING" id="1513896.SAMN05660841_02231"/>
<organism evidence="3 4">
    <name type="scientific">Sphingobacterium nematocida</name>
    <dbReference type="NCBI Taxonomy" id="1513896"/>
    <lineage>
        <taxon>Bacteria</taxon>
        <taxon>Pseudomonadati</taxon>
        <taxon>Bacteroidota</taxon>
        <taxon>Sphingobacteriia</taxon>
        <taxon>Sphingobacteriales</taxon>
        <taxon>Sphingobacteriaceae</taxon>
        <taxon>Sphingobacterium</taxon>
    </lineage>
</organism>
<feature type="signal peptide" evidence="1">
    <location>
        <begin position="1"/>
        <end position="26"/>
    </location>
</feature>
<gene>
    <name evidence="3" type="ORF">SAMN05660841_02231</name>
</gene>
<dbReference type="EMBL" id="FUZF01000009">
    <property type="protein sequence ID" value="SKB76579.1"/>
    <property type="molecule type" value="Genomic_DNA"/>
</dbReference>
<evidence type="ECO:0000256" key="1">
    <source>
        <dbReference type="SAM" id="SignalP"/>
    </source>
</evidence>
<evidence type="ECO:0000313" key="3">
    <source>
        <dbReference type="EMBL" id="SKB76579.1"/>
    </source>
</evidence>
<keyword evidence="3" id="KW-0645">Protease</keyword>
<dbReference type="SUPFAM" id="SSF52096">
    <property type="entry name" value="ClpP/crotonase"/>
    <property type="match status" value="1"/>
</dbReference>
<protein>
    <submittedName>
        <fullName evidence="3">C-terminal processing protease CtpA/Prc, contains a PDZ domain</fullName>
    </submittedName>
</protein>
<dbReference type="RefSeq" id="WP_079643164.1">
    <property type="nucleotide sequence ID" value="NZ_FUZF01000009.1"/>
</dbReference>
<accession>A0A1T5DYG4</accession>
<dbReference type="Proteomes" id="UP000190150">
    <property type="component" value="Unassembled WGS sequence"/>
</dbReference>
<feature type="domain" description="Tail specific protease" evidence="2">
    <location>
        <begin position="616"/>
        <end position="704"/>
    </location>
</feature>
<keyword evidence="1" id="KW-0732">Signal</keyword>
<proteinExistence type="predicted"/>
<sequence>MCKANIFKVLAYSLLQLLLLGVPTFAQNRDKELDRLVAFARLAGDIQYFSPTDMVDSMILHSGWENIIWNGVRMSRITTNEKDFVDSLVQYFRPIDPSLQLTYAGNKRIGAPPREEKELTVARQHIGLQLYSGSTGSFKSIRTNRRSLISDSDLNYFDFVRIKVPQAEAGKPFEIKLTYRSEQDRLIKKYLANKFVSDISLKASDSTYIYRDTIAKDSGFLVVKIGFPGHIDPFSLSHDGSINIDGKKYPIKDLTVAEVPNSIKALEWRIIENDEKLFEEANVIGDTLRLQLTDRISAEFPLAVYATKEHTYPLTTVSTKAYPYNKGLPPRVYFNADAQKDLNLRLANIILIWNVFRISFVYNPFDEESETAFLRRTLNEVLNGKDVDDYDLTLRKMLHAYKDAHIFYHNQLQDGKYEFSAPITLIYLKDGFYIKRLHDDSLKSKLKVGDKLTAIDGEPVEERWKKQQYFGTGSEANIINRAGVFGLLYGASDSNVELSFRDVDTKADKKITTVRSFKHPKKHMYTSFLERSDNRMLNDSTYYFNLSDSNLTDTLLKFIDDPTKHIIFEIRGYLTLDSEQKELLSKLITDTVVQHNMLGYHILSPSNKKFVSRPQSVVPDNKNPKAKFYFLMAESTQSAPETFLDVIKYWKIGTLIGKHTAGANGNINYQYLPGGIMVTFSGIKVVNSDGTKHHLDGITPDYEVDYTLDDVIQKRDPFIEKALEIISKSN</sequence>
<keyword evidence="3" id="KW-0378">Hydrolase</keyword>
<name>A0A1T5DYG4_9SPHI</name>
<dbReference type="Gene3D" id="3.90.226.10">
    <property type="entry name" value="2-enoyl-CoA Hydratase, Chain A, domain 1"/>
    <property type="match status" value="1"/>
</dbReference>
<evidence type="ECO:0000259" key="2">
    <source>
        <dbReference type="Pfam" id="PF03572"/>
    </source>
</evidence>